<accession>A0A6B2NQA1</accession>
<name>A0A6B2NQA1_9RHOB</name>
<feature type="compositionally biased region" description="Pro residues" evidence="1">
    <location>
        <begin position="123"/>
        <end position="133"/>
    </location>
</feature>
<dbReference type="EMBL" id="JAAGOX010000015">
    <property type="protein sequence ID" value="NDW45558.1"/>
    <property type="molecule type" value="Genomic_DNA"/>
</dbReference>
<dbReference type="Gene3D" id="3.40.1730.10">
    <property type="entry name" value="pa0076 domain"/>
    <property type="match status" value="1"/>
</dbReference>
<evidence type="ECO:0000256" key="1">
    <source>
        <dbReference type="SAM" id="MobiDB-lite"/>
    </source>
</evidence>
<proteinExistence type="predicted"/>
<dbReference type="InterPro" id="IPR038225">
    <property type="entry name" value="TagF_sf"/>
</dbReference>
<dbReference type="AlphaFoldDB" id="A0A6B2NQA1"/>
<comment type="caution">
    <text evidence="2">The sequence shown here is derived from an EMBL/GenBank/DDBJ whole genome shotgun (WGS) entry which is preliminary data.</text>
</comment>
<dbReference type="NCBIfam" id="TIGR03373">
    <property type="entry name" value="VI_minor_4"/>
    <property type="match status" value="1"/>
</dbReference>
<dbReference type="Pfam" id="PF09867">
    <property type="entry name" value="TagF_N"/>
    <property type="match status" value="1"/>
</dbReference>
<feature type="region of interest" description="Disordered" evidence="1">
    <location>
        <begin position="123"/>
        <end position="153"/>
    </location>
</feature>
<reference evidence="2" key="1">
    <citation type="submission" date="2020-02" db="EMBL/GenBank/DDBJ databases">
        <title>Delineation of the pyrene-degrading pathway in Roseobacter clade bacteria by genomic analysis.</title>
        <authorList>
            <person name="Zhou H."/>
            <person name="Wang H."/>
        </authorList>
    </citation>
    <scope>NUCLEOTIDE SEQUENCE</scope>
    <source>
        <strain evidence="2">PrR005</strain>
    </source>
</reference>
<sequence>MTGFFGKLPSHGDFVARSLVSGVRGYLDRWLSQGLALALRDGVPWPQRGARGLLQSPAGPLAILVLPSRDTPGRVFPLTACAMGVSDRQGVDEWADQVFPLLSQAASNGANLEELAANLGPITLPPSATPLDPPLLWSDERQPGHPDSYFSAS</sequence>
<dbReference type="RefSeq" id="WP_164129833.1">
    <property type="nucleotide sequence ID" value="NZ_JAAGOX010000015.1"/>
</dbReference>
<gene>
    <name evidence="2" type="primary">tagF</name>
    <name evidence="2" type="ORF">G0P99_11355</name>
</gene>
<protein>
    <submittedName>
        <fullName evidence="2">Type VI secretion system-associated protein TagF</fullName>
    </submittedName>
</protein>
<dbReference type="InterPro" id="IPR017748">
    <property type="entry name" value="TagF"/>
</dbReference>
<organism evidence="2">
    <name type="scientific">Ruegeria sp. PrR005</name>
    <dbReference type="NCBI Taxonomy" id="2706882"/>
    <lineage>
        <taxon>Bacteria</taxon>
        <taxon>Pseudomonadati</taxon>
        <taxon>Pseudomonadota</taxon>
        <taxon>Alphaproteobacteria</taxon>
        <taxon>Rhodobacterales</taxon>
        <taxon>Roseobacteraceae</taxon>
        <taxon>Ruegeria</taxon>
    </lineage>
</organism>
<evidence type="ECO:0000313" key="2">
    <source>
        <dbReference type="EMBL" id="NDW45558.1"/>
    </source>
</evidence>